<evidence type="ECO:0000256" key="2">
    <source>
        <dbReference type="ARBA" id="ARBA00022475"/>
    </source>
</evidence>
<feature type="transmembrane region" description="Helical" evidence="7">
    <location>
        <begin position="187"/>
        <end position="218"/>
    </location>
</feature>
<dbReference type="Gene3D" id="1.20.1070.10">
    <property type="entry name" value="Rhodopsin 7-helix transmembrane proteins"/>
    <property type="match status" value="1"/>
</dbReference>
<comment type="subcellular location">
    <subcellularLocation>
        <location evidence="1">Cell membrane</location>
        <topology evidence="1">Multi-pass membrane protein</topology>
    </subcellularLocation>
</comment>
<dbReference type="PANTHER" id="PTHR24241">
    <property type="entry name" value="NEUROPEPTIDE RECEPTOR-RELATED G-PROTEIN COUPLED RECEPTOR"/>
    <property type="match status" value="1"/>
</dbReference>
<sequence length="274" mass="31612">MIVAYIYARQSQKSNVETFILLLAVIDLVGCGFGMPMEMAELSLRIQTKYLCKLYKFIIFNCYIMSSFIQFTIAVELFRKICHPLRKQVTPKLYQTLIIFMTVTSVVASLPVIFYIDTVPFSHEMKAYKVCGSSLSGSFVWSYAVAALIVHSILLLTMIVLYSFIWKTITQHLRKKQGKEEAPRQQGFNCTIIVLFSISVLCFVSFTPTLVFCVIYPYCNDSNLLQIFKVVLYRTWILNSSLNPMFNGFCNKIFQKNFVNIFTRGKGDFEIEKF</sequence>
<accession>A0A0L8HM63</accession>
<feature type="transmembrane region" description="Helical" evidence="7">
    <location>
        <begin position="143"/>
        <end position="166"/>
    </location>
</feature>
<dbReference type="SUPFAM" id="SSF81321">
    <property type="entry name" value="Family A G protein-coupled receptor-like"/>
    <property type="match status" value="1"/>
</dbReference>
<keyword evidence="2" id="KW-1003">Cell membrane</keyword>
<dbReference type="GO" id="GO:0004930">
    <property type="term" value="F:G protein-coupled receptor activity"/>
    <property type="evidence" value="ECO:0007669"/>
    <property type="project" value="InterPro"/>
</dbReference>
<evidence type="ECO:0000313" key="9">
    <source>
        <dbReference type="EMBL" id="KOF90328.1"/>
    </source>
</evidence>
<dbReference type="PROSITE" id="PS50262">
    <property type="entry name" value="G_PROTEIN_RECEP_F1_2"/>
    <property type="match status" value="1"/>
</dbReference>
<feature type="transmembrane region" description="Helical" evidence="7">
    <location>
        <begin position="97"/>
        <end position="116"/>
    </location>
</feature>
<proteinExistence type="predicted"/>
<protein>
    <recommendedName>
        <fullName evidence="8">G-protein coupled receptors family 1 profile domain-containing protein</fullName>
    </recommendedName>
</protein>
<dbReference type="AlphaFoldDB" id="A0A0L8HM63"/>
<evidence type="ECO:0000256" key="7">
    <source>
        <dbReference type="SAM" id="Phobius"/>
    </source>
</evidence>
<evidence type="ECO:0000259" key="8">
    <source>
        <dbReference type="PROSITE" id="PS50262"/>
    </source>
</evidence>
<dbReference type="InterPro" id="IPR000276">
    <property type="entry name" value="GPCR_Rhodpsn"/>
</dbReference>
<dbReference type="InterPro" id="IPR017452">
    <property type="entry name" value="GPCR_Rhodpsn_7TM"/>
</dbReference>
<keyword evidence="5 7" id="KW-0472">Membrane</keyword>
<name>A0A0L8HM63_OCTBM</name>
<organism evidence="9">
    <name type="scientific">Octopus bimaculoides</name>
    <name type="common">California two-spotted octopus</name>
    <dbReference type="NCBI Taxonomy" id="37653"/>
    <lineage>
        <taxon>Eukaryota</taxon>
        <taxon>Metazoa</taxon>
        <taxon>Spiralia</taxon>
        <taxon>Lophotrochozoa</taxon>
        <taxon>Mollusca</taxon>
        <taxon>Cephalopoda</taxon>
        <taxon>Coleoidea</taxon>
        <taxon>Octopodiformes</taxon>
        <taxon>Octopoda</taxon>
        <taxon>Incirrata</taxon>
        <taxon>Octopodidae</taxon>
        <taxon>Octopus</taxon>
    </lineage>
</organism>
<keyword evidence="3 7" id="KW-0812">Transmembrane</keyword>
<feature type="transmembrane region" description="Helical" evidence="7">
    <location>
        <begin position="19"/>
        <end position="37"/>
    </location>
</feature>
<evidence type="ECO:0000256" key="6">
    <source>
        <dbReference type="ARBA" id="ARBA00023170"/>
    </source>
</evidence>
<feature type="domain" description="G-protein coupled receptors family 1 profile" evidence="8">
    <location>
        <begin position="1"/>
        <end position="247"/>
    </location>
</feature>
<evidence type="ECO:0000256" key="3">
    <source>
        <dbReference type="ARBA" id="ARBA00022692"/>
    </source>
</evidence>
<dbReference type="GO" id="GO:0005886">
    <property type="term" value="C:plasma membrane"/>
    <property type="evidence" value="ECO:0007669"/>
    <property type="project" value="UniProtKB-SubCell"/>
</dbReference>
<keyword evidence="6" id="KW-0675">Receptor</keyword>
<dbReference type="EMBL" id="KQ417791">
    <property type="protein sequence ID" value="KOF90328.1"/>
    <property type="molecule type" value="Genomic_DNA"/>
</dbReference>
<dbReference type="Pfam" id="PF00001">
    <property type="entry name" value="7tm_1"/>
    <property type="match status" value="1"/>
</dbReference>
<evidence type="ECO:0000256" key="1">
    <source>
        <dbReference type="ARBA" id="ARBA00004651"/>
    </source>
</evidence>
<evidence type="ECO:0000256" key="4">
    <source>
        <dbReference type="ARBA" id="ARBA00022989"/>
    </source>
</evidence>
<dbReference type="OrthoDB" id="6117944at2759"/>
<dbReference type="CDD" id="cd00637">
    <property type="entry name" value="7tm_classA_rhodopsin-like"/>
    <property type="match status" value="1"/>
</dbReference>
<gene>
    <name evidence="9" type="ORF">OCBIM_22011399mg</name>
</gene>
<keyword evidence="4 7" id="KW-1133">Transmembrane helix</keyword>
<feature type="transmembrane region" description="Helical" evidence="7">
    <location>
        <begin position="57"/>
        <end position="77"/>
    </location>
</feature>
<evidence type="ECO:0000256" key="5">
    <source>
        <dbReference type="ARBA" id="ARBA00023136"/>
    </source>
</evidence>
<reference evidence="9" key="1">
    <citation type="submission" date="2015-07" db="EMBL/GenBank/DDBJ databases">
        <title>MeaNS - Measles Nucleotide Surveillance Program.</title>
        <authorList>
            <person name="Tran T."/>
            <person name="Druce J."/>
        </authorList>
    </citation>
    <scope>NUCLEOTIDE SEQUENCE</scope>
    <source>
        <strain evidence="9">UCB-OBI-ISO-001</strain>
        <tissue evidence="9">Gonad</tissue>
    </source>
</reference>